<dbReference type="Gene3D" id="2.10.10.10">
    <property type="entry name" value="Fibronectin, type II, collagen-binding"/>
    <property type="match status" value="2"/>
</dbReference>
<evidence type="ECO:0000256" key="2">
    <source>
        <dbReference type="ARBA" id="ARBA00010011"/>
    </source>
</evidence>
<dbReference type="STRING" id="48699.ENSPLAP00000027283"/>
<dbReference type="Ensembl" id="ENSPLAT00000029569.1">
    <property type="protein sequence ID" value="ENSPLAP00000027283.1"/>
    <property type="gene ID" value="ENSPLAG00000015746.1"/>
</dbReference>
<evidence type="ECO:0000256" key="4">
    <source>
        <dbReference type="ARBA" id="ARBA00022737"/>
    </source>
</evidence>
<feature type="disulfide bond" evidence="6">
    <location>
        <begin position="117"/>
        <end position="144"/>
    </location>
</feature>
<dbReference type="AlphaFoldDB" id="A0A3B3VQH8"/>
<feature type="domain" description="Fibronectin type-II" evidence="7">
    <location>
        <begin position="98"/>
        <end position="146"/>
    </location>
</feature>
<evidence type="ECO:0000256" key="1">
    <source>
        <dbReference type="ARBA" id="ARBA00004613"/>
    </source>
</evidence>
<dbReference type="PROSITE" id="PS00023">
    <property type="entry name" value="FN2_1"/>
    <property type="match status" value="1"/>
</dbReference>
<dbReference type="SUPFAM" id="SSF57440">
    <property type="entry name" value="Kringle-like"/>
    <property type="match status" value="2"/>
</dbReference>
<dbReference type="GO" id="GO:0008201">
    <property type="term" value="F:heparin binding"/>
    <property type="evidence" value="ECO:0007669"/>
    <property type="project" value="TreeGrafter"/>
</dbReference>
<comment type="similarity">
    <text evidence="2">Belongs to the seminal plasma protein family.</text>
</comment>
<dbReference type="CDD" id="cd00062">
    <property type="entry name" value="FN2"/>
    <property type="match status" value="2"/>
</dbReference>
<keyword evidence="3" id="KW-0964">Secreted</keyword>
<evidence type="ECO:0000256" key="3">
    <source>
        <dbReference type="ARBA" id="ARBA00022525"/>
    </source>
</evidence>
<dbReference type="InterPro" id="IPR013806">
    <property type="entry name" value="Kringle-like"/>
</dbReference>
<dbReference type="Proteomes" id="UP000261500">
    <property type="component" value="Unplaced"/>
</dbReference>
<dbReference type="InterPro" id="IPR051666">
    <property type="entry name" value="SP_Capacitation_Regulator"/>
</dbReference>
<dbReference type="PRINTS" id="PR00013">
    <property type="entry name" value="FNTYPEII"/>
</dbReference>
<feature type="disulfide bond" evidence="6">
    <location>
        <begin position="103"/>
        <end position="129"/>
    </location>
</feature>
<evidence type="ECO:0000259" key="7">
    <source>
        <dbReference type="PROSITE" id="PS51092"/>
    </source>
</evidence>
<name>A0A3B3VQH8_9TELE</name>
<dbReference type="GeneTree" id="ENSGT01000000214845"/>
<dbReference type="InterPro" id="IPR036943">
    <property type="entry name" value="FN_type2_sf"/>
</dbReference>
<feature type="disulfide bond" evidence="6">
    <location>
        <begin position="70"/>
        <end position="97"/>
    </location>
</feature>
<accession>A0A3B3VQH8</accession>
<keyword evidence="5 6" id="KW-1015">Disulfide bond</keyword>
<reference evidence="8" key="1">
    <citation type="submission" date="2025-08" db="UniProtKB">
        <authorList>
            <consortium name="Ensembl"/>
        </authorList>
    </citation>
    <scope>IDENTIFICATION</scope>
</reference>
<dbReference type="PROSITE" id="PS51092">
    <property type="entry name" value="FN2_2"/>
    <property type="match status" value="2"/>
</dbReference>
<dbReference type="GO" id="GO:0005576">
    <property type="term" value="C:extracellular region"/>
    <property type="evidence" value="ECO:0007669"/>
    <property type="project" value="UniProtKB-SubCell"/>
</dbReference>
<reference evidence="8" key="2">
    <citation type="submission" date="2025-09" db="UniProtKB">
        <authorList>
            <consortium name="Ensembl"/>
        </authorList>
    </citation>
    <scope>IDENTIFICATION</scope>
</reference>
<protein>
    <recommendedName>
        <fullName evidence="7">Fibronectin type-II domain-containing protein</fullName>
    </recommendedName>
</protein>
<keyword evidence="4" id="KW-0677">Repeat</keyword>
<evidence type="ECO:0000256" key="5">
    <source>
        <dbReference type="ARBA" id="ARBA00023157"/>
    </source>
</evidence>
<comment type="subcellular location">
    <subcellularLocation>
        <location evidence="1">Secreted</location>
    </subcellularLocation>
</comment>
<proteinExistence type="inferred from homology"/>
<dbReference type="InterPro" id="IPR000562">
    <property type="entry name" value="FN_type2_dom"/>
</dbReference>
<dbReference type="PANTHER" id="PTHR22918:SF1">
    <property type="entry name" value="FIBRONECTIN TYPE-II DOMAIN-CONTAINING PROTEIN"/>
    <property type="match status" value="1"/>
</dbReference>
<evidence type="ECO:0000313" key="8">
    <source>
        <dbReference type="Ensembl" id="ENSPLAP00000027283.1"/>
    </source>
</evidence>
<dbReference type="FunFam" id="2.10.10.10:FF:000001">
    <property type="entry name" value="Fibronectin 1a isoform 1"/>
    <property type="match status" value="2"/>
</dbReference>
<keyword evidence="9" id="KW-1185">Reference proteome</keyword>
<dbReference type="SMART" id="SM00059">
    <property type="entry name" value="FN2"/>
    <property type="match status" value="2"/>
</dbReference>
<dbReference type="PANTHER" id="PTHR22918">
    <property type="entry name" value="SEMINAL PLASMA PROTEIN"/>
    <property type="match status" value="1"/>
</dbReference>
<sequence>DPPTGSDWLFWSERCITLTINSNSGRRWRRLIVLTDYLSHNKLSQHGDNFNKYDACHFPFVYQGRKYHSCTSAGRTDGKLWCATTDSYDRHDRFGFCPNRDPCHFPFVFQGMAYDECTTDGRSDFRLWCATTDNYDRDQRWGFCPDLGEQHEYNNFCCVYHFM</sequence>
<feature type="domain" description="Fibronectin type-II" evidence="7">
    <location>
        <begin position="51"/>
        <end position="99"/>
    </location>
</feature>
<dbReference type="GO" id="GO:0009986">
    <property type="term" value="C:cell surface"/>
    <property type="evidence" value="ECO:0007669"/>
    <property type="project" value="TreeGrafter"/>
</dbReference>
<dbReference type="Pfam" id="PF00040">
    <property type="entry name" value="fn2"/>
    <property type="match status" value="2"/>
</dbReference>
<evidence type="ECO:0000256" key="6">
    <source>
        <dbReference type="PROSITE-ProRule" id="PRU00479"/>
    </source>
</evidence>
<feature type="disulfide bond" evidence="6">
    <location>
        <begin position="56"/>
        <end position="82"/>
    </location>
</feature>
<evidence type="ECO:0000313" key="9">
    <source>
        <dbReference type="Proteomes" id="UP000261500"/>
    </source>
</evidence>
<organism evidence="8 9">
    <name type="scientific">Poecilia latipinna</name>
    <name type="common">sailfin molly</name>
    <dbReference type="NCBI Taxonomy" id="48699"/>
    <lineage>
        <taxon>Eukaryota</taxon>
        <taxon>Metazoa</taxon>
        <taxon>Chordata</taxon>
        <taxon>Craniata</taxon>
        <taxon>Vertebrata</taxon>
        <taxon>Euteleostomi</taxon>
        <taxon>Actinopterygii</taxon>
        <taxon>Neopterygii</taxon>
        <taxon>Teleostei</taxon>
        <taxon>Neoteleostei</taxon>
        <taxon>Acanthomorphata</taxon>
        <taxon>Ovalentaria</taxon>
        <taxon>Atherinomorphae</taxon>
        <taxon>Cyprinodontiformes</taxon>
        <taxon>Poeciliidae</taxon>
        <taxon>Poeciliinae</taxon>
        <taxon>Poecilia</taxon>
    </lineage>
</organism>